<protein>
    <recommendedName>
        <fullName evidence="3">asparagine synthase (glutamine-hydrolyzing)</fullName>
        <ecNumber evidence="3">6.3.5.4</ecNumber>
    </recommendedName>
</protein>
<dbReference type="InterPro" id="IPR051786">
    <property type="entry name" value="ASN_synthetase/amidase"/>
</dbReference>
<feature type="binding site" evidence="10">
    <location>
        <position position="285"/>
    </location>
    <ligand>
        <name>ATP</name>
        <dbReference type="ChEBI" id="CHEBI:30616"/>
    </ligand>
</feature>
<sequence>MCGFLGEIKLTQFIDKQVFKEGLELINHRGPDSTGLLENEEIRFGFKRLSIIDLENGSQPLSDESKRYHIIFNGEIYNFIELRQELMLKGYHFQTETDTEVILALYAQQKERCVESLRGMFSFIIYDELEGKLFAARDRFGIKPFFYYQSSTSILFASELKSLTYCMSPKGTLNDTAIQHYMSFQYVPDEMSMYEEIEKLPPGHFLSKEKNKPLKVQAYHQITFQATQDSFSQHIKNVQNALADSVEKHMRSDVPVGAFLSGGIDSSVVVALASQIKPDLKTFTVGFEQEGYTEIDVAKKTAAELGVENIHKFITPEEFLRELPRIIWHLDEPVSDPAAIPLYFVAKEAKKEVKVVLSGEGADELFGGYNIYREAQAVKWFHHLPNRMNKWLYQIASILPEGLKGKNYLLRGTTPLSQRYIGNAFIFNEKEKERLLCKYEASQPTSNIVAPFYQDSTHYDHSTIMQYIDVHTWLPGDILVKADRMTMAHSIELRVPFLDSMVLEVAQQIPSKYKLSHSTTKYVLRKAIEGLVPDSVVNRKKLGFPVPIRLWLKDEWYDWALELIYTSQTDQWIDKNYVRKLLEEHALGKFDHSRKLWTVLHFMIWYSLYIDHTTSIYQRIDKPQDFAPFIVSKGSHTFI</sequence>
<dbReference type="InterPro" id="IPR014729">
    <property type="entry name" value="Rossmann-like_a/b/a_fold"/>
</dbReference>
<dbReference type="PANTHER" id="PTHR43284:SF1">
    <property type="entry name" value="ASPARAGINE SYNTHETASE"/>
    <property type="match status" value="1"/>
</dbReference>
<evidence type="ECO:0000256" key="2">
    <source>
        <dbReference type="ARBA" id="ARBA00005752"/>
    </source>
</evidence>
<keyword evidence="14" id="KW-1185">Reference proteome</keyword>
<comment type="similarity">
    <text evidence="2">Belongs to the asparagine synthetase family.</text>
</comment>
<keyword evidence="9" id="KW-0028">Amino-acid biosynthesis</keyword>
<reference evidence="13" key="1">
    <citation type="submission" date="2016-02" db="EMBL/GenBank/DDBJ databases">
        <title>Genome sequence of Bacillus trypoxylicola KCTC 13244(T).</title>
        <authorList>
            <person name="Jeong H."/>
            <person name="Park S.-H."/>
            <person name="Choi S.-K."/>
        </authorList>
    </citation>
    <scope>NUCLEOTIDE SEQUENCE [LARGE SCALE GENOMIC DNA]</scope>
    <source>
        <strain evidence="13">KCTC 13244</strain>
    </source>
</reference>
<dbReference type="InterPro" id="IPR029055">
    <property type="entry name" value="Ntn_hydrolases_N"/>
</dbReference>
<dbReference type="GO" id="GO:0006529">
    <property type="term" value="P:asparagine biosynthetic process"/>
    <property type="evidence" value="ECO:0007669"/>
    <property type="project" value="UniProtKB-KW"/>
</dbReference>
<feature type="site" description="Important for beta-aspartyl-AMP intermediate formation" evidence="11">
    <location>
        <position position="360"/>
    </location>
</feature>
<keyword evidence="6 9" id="KW-0061">Asparagine biosynthesis</keyword>
<dbReference type="InterPro" id="IPR017932">
    <property type="entry name" value="GATase_2_dom"/>
</dbReference>
<dbReference type="GO" id="GO:0004066">
    <property type="term" value="F:asparagine synthase (glutamine-hydrolyzing) activity"/>
    <property type="evidence" value="ECO:0007669"/>
    <property type="project" value="UniProtKB-EC"/>
</dbReference>
<dbReference type="InterPro" id="IPR001962">
    <property type="entry name" value="Asn_synthase"/>
</dbReference>
<dbReference type="STRING" id="519424.AZF04_07065"/>
<dbReference type="Gene3D" id="3.60.20.10">
    <property type="entry name" value="Glutamine Phosphoribosylpyrophosphate, subunit 1, domain 1"/>
    <property type="match status" value="1"/>
</dbReference>
<dbReference type="GO" id="GO:0005524">
    <property type="term" value="F:ATP binding"/>
    <property type="evidence" value="ECO:0007669"/>
    <property type="project" value="UniProtKB-KW"/>
</dbReference>
<dbReference type="NCBIfam" id="TIGR01536">
    <property type="entry name" value="asn_synth_AEB"/>
    <property type="match status" value="1"/>
</dbReference>
<evidence type="ECO:0000313" key="14">
    <source>
        <dbReference type="Proteomes" id="UP000075806"/>
    </source>
</evidence>
<comment type="pathway">
    <text evidence="1">Amino-acid biosynthesis; L-asparagine biosynthesis; L-asparagine from L-aspartate (L-Gln route): step 1/1.</text>
</comment>
<dbReference type="InterPro" id="IPR006426">
    <property type="entry name" value="Asn_synth_AEB"/>
</dbReference>
<dbReference type="EC" id="6.3.5.4" evidence="3"/>
<dbReference type="Proteomes" id="UP000075806">
    <property type="component" value="Unassembled WGS sequence"/>
</dbReference>
<dbReference type="RefSeq" id="WP_061949093.1">
    <property type="nucleotide sequence ID" value="NZ_LTAO01000023.1"/>
</dbReference>
<dbReference type="SUPFAM" id="SSF52402">
    <property type="entry name" value="Adenine nucleotide alpha hydrolases-like"/>
    <property type="match status" value="1"/>
</dbReference>
<dbReference type="OrthoDB" id="9763290at2"/>
<dbReference type="PIRSF" id="PIRSF001589">
    <property type="entry name" value="Asn_synthetase_glu-h"/>
    <property type="match status" value="1"/>
</dbReference>
<gene>
    <name evidence="13" type="ORF">AZF04_07065</name>
</gene>
<name>A0A162DDG6_9BACI</name>
<evidence type="ECO:0000256" key="8">
    <source>
        <dbReference type="ARBA" id="ARBA00048741"/>
    </source>
</evidence>
<dbReference type="AlphaFoldDB" id="A0A162DDG6"/>
<dbReference type="InterPro" id="IPR033738">
    <property type="entry name" value="AsnB_N"/>
</dbReference>
<feature type="binding site" evidence="10">
    <location>
        <begin position="358"/>
        <end position="359"/>
    </location>
    <ligand>
        <name>ATP</name>
        <dbReference type="ChEBI" id="CHEBI:30616"/>
    </ligand>
</feature>
<organism evidence="13 14">
    <name type="scientific">Alkalihalobacillus trypoxylicola</name>
    <dbReference type="NCBI Taxonomy" id="519424"/>
    <lineage>
        <taxon>Bacteria</taxon>
        <taxon>Bacillati</taxon>
        <taxon>Bacillota</taxon>
        <taxon>Bacilli</taxon>
        <taxon>Bacillales</taxon>
        <taxon>Bacillaceae</taxon>
        <taxon>Alkalihalobacillus</taxon>
    </lineage>
</organism>
<keyword evidence="5 10" id="KW-0067">ATP-binding</keyword>
<evidence type="ECO:0000256" key="6">
    <source>
        <dbReference type="ARBA" id="ARBA00022888"/>
    </source>
</evidence>
<dbReference type="EMBL" id="LTAO01000023">
    <property type="protein sequence ID" value="KYG29280.1"/>
    <property type="molecule type" value="Genomic_DNA"/>
</dbReference>
<proteinExistence type="inferred from homology"/>
<comment type="catalytic activity">
    <reaction evidence="8">
        <text>L-aspartate + L-glutamine + ATP + H2O = L-asparagine + L-glutamate + AMP + diphosphate + H(+)</text>
        <dbReference type="Rhea" id="RHEA:12228"/>
        <dbReference type="ChEBI" id="CHEBI:15377"/>
        <dbReference type="ChEBI" id="CHEBI:15378"/>
        <dbReference type="ChEBI" id="CHEBI:29985"/>
        <dbReference type="ChEBI" id="CHEBI:29991"/>
        <dbReference type="ChEBI" id="CHEBI:30616"/>
        <dbReference type="ChEBI" id="CHEBI:33019"/>
        <dbReference type="ChEBI" id="CHEBI:58048"/>
        <dbReference type="ChEBI" id="CHEBI:58359"/>
        <dbReference type="ChEBI" id="CHEBI:456215"/>
        <dbReference type="EC" id="6.3.5.4"/>
    </reaction>
</comment>
<keyword evidence="4 10" id="KW-0547">Nucleotide-binding</keyword>
<dbReference type="CDD" id="cd01991">
    <property type="entry name" value="Asn_synthase_B_C"/>
    <property type="match status" value="1"/>
</dbReference>
<dbReference type="PANTHER" id="PTHR43284">
    <property type="entry name" value="ASPARAGINE SYNTHETASE (GLUTAMINE-HYDROLYZING)"/>
    <property type="match status" value="1"/>
</dbReference>
<accession>A0A162DDG6</accession>
<evidence type="ECO:0000256" key="5">
    <source>
        <dbReference type="ARBA" id="ARBA00022840"/>
    </source>
</evidence>
<evidence type="ECO:0000256" key="9">
    <source>
        <dbReference type="PIRSR" id="PIRSR001589-1"/>
    </source>
</evidence>
<dbReference type="SUPFAM" id="SSF56235">
    <property type="entry name" value="N-terminal nucleophile aminohydrolases (Ntn hydrolases)"/>
    <property type="match status" value="1"/>
</dbReference>
<feature type="binding site" evidence="10">
    <location>
        <position position="98"/>
    </location>
    <ligand>
        <name>L-glutamine</name>
        <dbReference type="ChEBI" id="CHEBI:58359"/>
    </ligand>
</feature>
<keyword evidence="7 9" id="KW-0315">Glutamine amidotransferase</keyword>
<evidence type="ECO:0000259" key="12">
    <source>
        <dbReference type="PROSITE" id="PS51278"/>
    </source>
</evidence>
<dbReference type="Pfam" id="PF00733">
    <property type="entry name" value="Asn_synthase"/>
    <property type="match status" value="1"/>
</dbReference>
<dbReference type="Pfam" id="PF13537">
    <property type="entry name" value="GATase_7"/>
    <property type="match status" value="1"/>
</dbReference>
<dbReference type="GO" id="GO:0005829">
    <property type="term" value="C:cytosol"/>
    <property type="evidence" value="ECO:0007669"/>
    <property type="project" value="TreeGrafter"/>
</dbReference>
<evidence type="ECO:0000256" key="4">
    <source>
        <dbReference type="ARBA" id="ARBA00022741"/>
    </source>
</evidence>
<dbReference type="Gene3D" id="3.40.50.620">
    <property type="entry name" value="HUPs"/>
    <property type="match status" value="1"/>
</dbReference>
<evidence type="ECO:0000256" key="10">
    <source>
        <dbReference type="PIRSR" id="PIRSR001589-2"/>
    </source>
</evidence>
<evidence type="ECO:0000256" key="11">
    <source>
        <dbReference type="PIRSR" id="PIRSR001589-3"/>
    </source>
</evidence>
<evidence type="ECO:0000256" key="7">
    <source>
        <dbReference type="ARBA" id="ARBA00022962"/>
    </source>
</evidence>
<evidence type="ECO:0000313" key="13">
    <source>
        <dbReference type="EMBL" id="KYG29280.1"/>
    </source>
</evidence>
<comment type="caution">
    <text evidence="13">The sequence shown here is derived from an EMBL/GenBank/DDBJ whole genome shotgun (WGS) entry which is preliminary data.</text>
</comment>
<dbReference type="PROSITE" id="PS51278">
    <property type="entry name" value="GATASE_TYPE_2"/>
    <property type="match status" value="1"/>
</dbReference>
<evidence type="ECO:0000256" key="1">
    <source>
        <dbReference type="ARBA" id="ARBA00005187"/>
    </source>
</evidence>
<feature type="active site" description="For GATase activity" evidence="9">
    <location>
        <position position="2"/>
    </location>
</feature>
<evidence type="ECO:0000256" key="3">
    <source>
        <dbReference type="ARBA" id="ARBA00012737"/>
    </source>
</evidence>
<feature type="domain" description="Glutamine amidotransferase type-2" evidence="12">
    <location>
        <begin position="2"/>
        <end position="211"/>
    </location>
</feature>
<dbReference type="CDD" id="cd00712">
    <property type="entry name" value="AsnB"/>
    <property type="match status" value="1"/>
</dbReference>